<dbReference type="EC" id="2.7.7.8" evidence="6"/>
<dbReference type="PROSITE" id="PS50126">
    <property type="entry name" value="S1"/>
    <property type="match status" value="1"/>
</dbReference>
<sequence length="747" mass="80482">MKKIEKSIEIGGRKLTLSTGHVANQASGAVMAQYGETVVLATVVSAPLRQELDYFPLSVEYMERFYAGGRIKGSRWVKREGRPLDEEILTARLVDRSIRPLFPSDYKKDVQVVLTVLSVDFENSPDIPAAAAASAAIAVSPIPWSGPVGVTKVGLIDGKYVVNPEEGQLEKSKMELIVSSTNDAIVMIENGANEVTEEEVIGGIKEAEGENKKVIKLINELAAATGVKKEGLAKEVEDKGLVKKVKDLAGDKFKDLAGKMSTKEAGYAEYDSLKRAVTDSFSSPDEKRSAAAVFDKLFKSEVRKMILVGKRPDGRGHDELRALSSQIGILPRTHGSAIFQRGQTQALTVTTLASPALELHLESAEGFETKRYIHHYSMPPYSVGETGRFTGPGRREIGHGALAEKALTPVIPEQEVFPYTIRVVTEILSSNGSTSMASVCGSTLSLMDAGVPIASPVSGIAMGIIVEDEKSFAVLTDITGLEDGSGDMDLKVAGTKDGITALQLDVKALMLTVEMLTDALAQAKVARSKILESMLATIAKPRDEVAKNAPKIKMVTIPVEKIGELIGPGGKVIKKLMADTATQIDVDDEGKVSVSSEDKQAVEAAVSAIENMMKEAVPGEIYEGKVTRVEPYGAFVEILPGKEGLVHVSEMSEGFVEDVTKIVKVGDSVKVRVKEPDKEGKISLSMILDATKARERPSSMGGNRNGGRRDFRGPSRGFDRNRKFDTRSSGPHFPTSRLINTDSRPRS</sequence>
<dbReference type="GO" id="GO:0000175">
    <property type="term" value="F:3'-5'-RNA exonuclease activity"/>
    <property type="evidence" value="ECO:0007669"/>
    <property type="project" value="TreeGrafter"/>
</dbReference>
<keyword evidence="6" id="KW-0479">Metal-binding</keyword>
<keyword evidence="6" id="KW-0460">Magnesium</keyword>
<evidence type="ECO:0000256" key="2">
    <source>
        <dbReference type="ARBA" id="ARBA00022490"/>
    </source>
</evidence>
<evidence type="ECO:0000256" key="1">
    <source>
        <dbReference type="ARBA" id="ARBA00007404"/>
    </source>
</evidence>
<dbReference type="EMBL" id="MGHL01000006">
    <property type="protein sequence ID" value="OGM70139.1"/>
    <property type="molecule type" value="Genomic_DNA"/>
</dbReference>
<dbReference type="Pfam" id="PF00575">
    <property type="entry name" value="S1"/>
    <property type="match status" value="1"/>
</dbReference>
<dbReference type="Pfam" id="PF01138">
    <property type="entry name" value="RNase_PH"/>
    <property type="match status" value="2"/>
</dbReference>
<evidence type="ECO:0000256" key="5">
    <source>
        <dbReference type="ARBA" id="ARBA00022884"/>
    </source>
</evidence>
<dbReference type="GO" id="GO:0005829">
    <property type="term" value="C:cytosol"/>
    <property type="evidence" value="ECO:0007669"/>
    <property type="project" value="TreeGrafter"/>
</dbReference>
<dbReference type="HAMAP" id="MF_01595">
    <property type="entry name" value="PNPase"/>
    <property type="match status" value="1"/>
</dbReference>
<dbReference type="NCBIfam" id="NF008805">
    <property type="entry name" value="PRK11824.1"/>
    <property type="match status" value="1"/>
</dbReference>
<dbReference type="InterPro" id="IPR036612">
    <property type="entry name" value="KH_dom_type_1_sf"/>
</dbReference>
<comment type="similarity">
    <text evidence="1 6">Belongs to the polyribonucleotide nucleotidyltransferase family.</text>
</comment>
<dbReference type="InterPro" id="IPR036345">
    <property type="entry name" value="ExoRNase_PH_dom2_sf"/>
</dbReference>
<evidence type="ECO:0000256" key="7">
    <source>
        <dbReference type="SAM" id="MobiDB-lite"/>
    </source>
</evidence>
<dbReference type="SUPFAM" id="SSF50249">
    <property type="entry name" value="Nucleic acid-binding proteins"/>
    <property type="match status" value="1"/>
</dbReference>
<feature type="region of interest" description="Disordered" evidence="7">
    <location>
        <begin position="689"/>
        <end position="747"/>
    </location>
</feature>
<dbReference type="SUPFAM" id="SSF54211">
    <property type="entry name" value="Ribosomal protein S5 domain 2-like"/>
    <property type="match status" value="2"/>
</dbReference>
<evidence type="ECO:0000313" key="10">
    <source>
        <dbReference type="Proteomes" id="UP000178429"/>
    </source>
</evidence>
<dbReference type="STRING" id="1802525.A2975_03630"/>
<keyword evidence="5 6" id="KW-0694">RNA-binding</keyword>
<dbReference type="AlphaFoldDB" id="A0A1F8C2R4"/>
<dbReference type="InterPro" id="IPR027408">
    <property type="entry name" value="PNPase/RNase_PH_dom_sf"/>
</dbReference>
<dbReference type="Proteomes" id="UP000178429">
    <property type="component" value="Unassembled WGS sequence"/>
</dbReference>
<dbReference type="PIRSF" id="PIRSF005499">
    <property type="entry name" value="PNPase"/>
    <property type="match status" value="1"/>
</dbReference>
<dbReference type="FunFam" id="2.40.50.140:FF:000189">
    <property type="entry name" value="Polyribonucleotide nucleotidyltransferase, putative"/>
    <property type="match status" value="1"/>
</dbReference>
<dbReference type="PANTHER" id="PTHR11252:SF0">
    <property type="entry name" value="POLYRIBONUCLEOTIDE NUCLEOTIDYLTRANSFERASE 1, MITOCHONDRIAL"/>
    <property type="match status" value="1"/>
</dbReference>
<dbReference type="FunFam" id="3.30.230.70:FF:000001">
    <property type="entry name" value="Polyribonucleotide nucleotidyltransferase"/>
    <property type="match status" value="1"/>
</dbReference>
<dbReference type="InterPro" id="IPR003029">
    <property type="entry name" value="S1_domain"/>
</dbReference>
<accession>A0A1F8C2R4</accession>
<dbReference type="CDD" id="cd04472">
    <property type="entry name" value="S1_PNPase"/>
    <property type="match status" value="1"/>
</dbReference>
<dbReference type="InterPro" id="IPR004088">
    <property type="entry name" value="KH_dom_type_1"/>
</dbReference>
<dbReference type="InterPro" id="IPR015848">
    <property type="entry name" value="PNPase_PH_RNA-bd_bac/org-type"/>
</dbReference>
<proteinExistence type="inferred from homology"/>
<dbReference type="Pfam" id="PF00013">
    <property type="entry name" value="KH_1"/>
    <property type="match status" value="1"/>
</dbReference>
<dbReference type="SUPFAM" id="SSF54791">
    <property type="entry name" value="Eukaryotic type KH-domain (KH-domain type I)"/>
    <property type="match status" value="1"/>
</dbReference>
<comment type="caution">
    <text evidence="9">The sequence shown here is derived from an EMBL/GenBank/DDBJ whole genome shotgun (WGS) entry which is preliminary data.</text>
</comment>
<feature type="domain" description="S1 motif" evidence="8">
    <location>
        <begin position="619"/>
        <end position="687"/>
    </location>
</feature>
<keyword evidence="4 6" id="KW-0548">Nucleotidyltransferase</keyword>
<reference evidence="9 10" key="1">
    <citation type="journal article" date="2016" name="Nat. Commun.">
        <title>Thousands of microbial genomes shed light on interconnected biogeochemical processes in an aquifer system.</title>
        <authorList>
            <person name="Anantharaman K."/>
            <person name="Brown C.T."/>
            <person name="Hug L.A."/>
            <person name="Sharon I."/>
            <person name="Castelle C.J."/>
            <person name="Probst A.J."/>
            <person name="Thomas B.C."/>
            <person name="Singh A."/>
            <person name="Wilkins M.J."/>
            <person name="Karaoz U."/>
            <person name="Brodie E.L."/>
            <person name="Williams K.H."/>
            <person name="Hubbard S.S."/>
            <person name="Banfield J.F."/>
        </authorList>
    </citation>
    <scope>NUCLEOTIDE SEQUENCE [LARGE SCALE GENOMIC DNA]</scope>
</reference>
<name>A0A1F8C2R4_9BACT</name>
<feature type="compositionally biased region" description="Polar residues" evidence="7">
    <location>
        <begin position="737"/>
        <end position="747"/>
    </location>
</feature>
<dbReference type="InterPro" id="IPR036456">
    <property type="entry name" value="PNPase_PH_RNA-bd_sf"/>
</dbReference>
<dbReference type="SMART" id="SM00316">
    <property type="entry name" value="S1"/>
    <property type="match status" value="1"/>
</dbReference>
<feature type="compositionally biased region" description="Basic and acidic residues" evidence="7">
    <location>
        <begin position="707"/>
        <end position="726"/>
    </location>
</feature>
<dbReference type="InterPro" id="IPR001247">
    <property type="entry name" value="ExoRNase_PH_dom1"/>
</dbReference>
<dbReference type="GO" id="GO:0006396">
    <property type="term" value="P:RNA processing"/>
    <property type="evidence" value="ECO:0007669"/>
    <property type="project" value="InterPro"/>
</dbReference>
<comment type="subcellular location">
    <subcellularLocation>
        <location evidence="6">Cytoplasm</location>
    </subcellularLocation>
</comment>
<dbReference type="PANTHER" id="PTHR11252">
    <property type="entry name" value="POLYRIBONUCLEOTIDE NUCLEOTIDYLTRANSFERASE"/>
    <property type="match status" value="1"/>
</dbReference>
<comment type="catalytic activity">
    <reaction evidence="6">
        <text>RNA(n+1) + phosphate = RNA(n) + a ribonucleoside 5'-diphosphate</text>
        <dbReference type="Rhea" id="RHEA:22096"/>
        <dbReference type="Rhea" id="RHEA-COMP:14527"/>
        <dbReference type="Rhea" id="RHEA-COMP:17342"/>
        <dbReference type="ChEBI" id="CHEBI:43474"/>
        <dbReference type="ChEBI" id="CHEBI:57930"/>
        <dbReference type="ChEBI" id="CHEBI:140395"/>
        <dbReference type="EC" id="2.7.7.8"/>
    </reaction>
</comment>
<dbReference type="GO" id="GO:0000287">
    <property type="term" value="F:magnesium ion binding"/>
    <property type="evidence" value="ECO:0007669"/>
    <property type="project" value="UniProtKB-UniRule"/>
</dbReference>
<protein>
    <recommendedName>
        <fullName evidence="6">Polyribonucleotide nucleotidyltransferase</fullName>
        <ecNumber evidence="6">2.7.7.8</ecNumber>
    </recommendedName>
    <alternativeName>
        <fullName evidence="6">Polynucleotide phosphorylase</fullName>
        <shortName evidence="6">PNPase</shortName>
    </alternativeName>
</protein>
<dbReference type="Pfam" id="PF03725">
    <property type="entry name" value="RNase_PH_C"/>
    <property type="match status" value="1"/>
</dbReference>
<dbReference type="CDD" id="cd11364">
    <property type="entry name" value="RNase_PH_PNPase_2"/>
    <property type="match status" value="1"/>
</dbReference>
<dbReference type="GO" id="GO:0006402">
    <property type="term" value="P:mRNA catabolic process"/>
    <property type="evidence" value="ECO:0007669"/>
    <property type="project" value="UniProtKB-UniRule"/>
</dbReference>
<dbReference type="SMART" id="SM00322">
    <property type="entry name" value="KH"/>
    <property type="match status" value="1"/>
</dbReference>
<dbReference type="PROSITE" id="PS50084">
    <property type="entry name" value="KH_TYPE_1"/>
    <property type="match status" value="1"/>
</dbReference>
<dbReference type="InterPro" id="IPR004087">
    <property type="entry name" value="KH_dom"/>
</dbReference>
<evidence type="ECO:0000256" key="6">
    <source>
        <dbReference type="HAMAP-Rule" id="MF_01595"/>
    </source>
</evidence>
<dbReference type="CDD" id="cd02393">
    <property type="entry name" value="KH-I_PNPase"/>
    <property type="match status" value="1"/>
</dbReference>
<keyword evidence="2 6" id="KW-0963">Cytoplasm</keyword>
<comment type="cofactor">
    <cofactor evidence="6">
        <name>Mg(2+)</name>
        <dbReference type="ChEBI" id="CHEBI:18420"/>
    </cofactor>
</comment>
<organism evidence="9 10">
    <name type="scientific">Candidatus Woesebacteria bacterium RIFCSPLOWO2_01_FULL_44_14</name>
    <dbReference type="NCBI Taxonomy" id="1802525"/>
    <lineage>
        <taxon>Bacteria</taxon>
        <taxon>Candidatus Woeseibacteriota</taxon>
    </lineage>
</organism>
<evidence type="ECO:0000256" key="4">
    <source>
        <dbReference type="ARBA" id="ARBA00022695"/>
    </source>
</evidence>
<dbReference type="Pfam" id="PF03726">
    <property type="entry name" value="PNPase"/>
    <property type="match status" value="1"/>
</dbReference>
<dbReference type="SUPFAM" id="SSF46915">
    <property type="entry name" value="Polynucleotide phosphorylase/guanosine pentaphosphate synthase (PNPase/GPSI), domain 3"/>
    <property type="match status" value="1"/>
</dbReference>
<dbReference type="Gene3D" id="2.40.50.140">
    <property type="entry name" value="Nucleic acid-binding proteins"/>
    <property type="match status" value="1"/>
</dbReference>
<dbReference type="InterPro" id="IPR012340">
    <property type="entry name" value="NA-bd_OB-fold"/>
</dbReference>
<dbReference type="NCBIfam" id="TIGR03591">
    <property type="entry name" value="polynuc_phos"/>
    <property type="match status" value="1"/>
</dbReference>
<gene>
    <name evidence="6" type="primary">pnp</name>
    <name evidence="9" type="ORF">A2975_03630</name>
</gene>
<keyword evidence="3 6" id="KW-0808">Transferase</keyword>
<dbReference type="SUPFAM" id="SSF55666">
    <property type="entry name" value="Ribonuclease PH domain 2-like"/>
    <property type="match status" value="2"/>
</dbReference>
<evidence type="ECO:0000313" key="9">
    <source>
        <dbReference type="EMBL" id="OGM70139.1"/>
    </source>
</evidence>
<dbReference type="InterPro" id="IPR020568">
    <property type="entry name" value="Ribosomal_Su5_D2-typ_SF"/>
</dbReference>
<dbReference type="InterPro" id="IPR012162">
    <property type="entry name" value="PNPase"/>
</dbReference>
<dbReference type="GO" id="GO:0004654">
    <property type="term" value="F:polyribonucleotide nucleotidyltransferase activity"/>
    <property type="evidence" value="ECO:0007669"/>
    <property type="project" value="UniProtKB-UniRule"/>
</dbReference>
<feature type="binding site" evidence="6">
    <location>
        <position position="489"/>
    </location>
    <ligand>
        <name>Mg(2+)</name>
        <dbReference type="ChEBI" id="CHEBI:18420"/>
    </ligand>
</feature>
<dbReference type="InterPro" id="IPR015847">
    <property type="entry name" value="ExoRNase_PH_dom2"/>
</dbReference>
<dbReference type="FunFam" id="3.30.1370.10:FF:000001">
    <property type="entry name" value="Polyribonucleotide nucleotidyltransferase"/>
    <property type="match status" value="1"/>
</dbReference>
<dbReference type="Gene3D" id="3.30.230.70">
    <property type="entry name" value="GHMP Kinase, N-terminal domain"/>
    <property type="match status" value="2"/>
</dbReference>
<dbReference type="GO" id="GO:0003723">
    <property type="term" value="F:RNA binding"/>
    <property type="evidence" value="ECO:0007669"/>
    <property type="project" value="UniProtKB-UniRule"/>
</dbReference>
<evidence type="ECO:0000259" key="8">
    <source>
        <dbReference type="PROSITE" id="PS50126"/>
    </source>
</evidence>
<dbReference type="Gene3D" id="3.30.1370.10">
    <property type="entry name" value="K Homology domain, type 1"/>
    <property type="match status" value="1"/>
</dbReference>
<comment type="function">
    <text evidence="6">Involved in mRNA degradation. Catalyzes the phosphorolysis of single-stranded polyribonucleotides processively in the 3'- to 5'-direction.</text>
</comment>
<evidence type="ECO:0000256" key="3">
    <source>
        <dbReference type="ARBA" id="ARBA00022679"/>
    </source>
</evidence>
<feature type="binding site" evidence="6">
    <location>
        <position position="483"/>
    </location>
    <ligand>
        <name>Mg(2+)</name>
        <dbReference type="ChEBI" id="CHEBI:18420"/>
    </ligand>
</feature>